<organism evidence="1 2">
    <name type="scientific">Streptomyces echinoruber</name>
    <dbReference type="NCBI Taxonomy" id="68898"/>
    <lineage>
        <taxon>Bacteria</taxon>
        <taxon>Bacillati</taxon>
        <taxon>Actinomycetota</taxon>
        <taxon>Actinomycetes</taxon>
        <taxon>Kitasatosporales</taxon>
        <taxon>Streptomycetaceae</taxon>
        <taxon>Streptomyces</taxon>
    </lineage>
</organism>
<proteinExistence type="predicted"/>
<evidence type="ECO:0000313" key="1">
    <source>
        <dbReference type="EMBL" id="GGZ73254.1"/>
    </source>
</evidence>
<dbReference type="RefSeq" id="WP_190055916.1">
    <property type="nucleotide sequence ID" value="NZ_BMWH01000002.1"/>
</dbReference>
<reference evidence="1" key="1">
    <citation type="journal article" date="2014" name="Int. J. Syst. Evol. Microbiol.">
        <title>Complete genome sequence of Corynebacterium casei LMG S-19264T (=DSM 44701T), isolated from a smear-ripened cheese.</title>
        <authorList>
            <consortium name="US DOE Joint Genome Institute (JGI-PGF)"/>
            <person name="Walter F."/>
            <person name="Albersmeier A."/>
            <person name="Kalinowski J."/>
            <person name="Ruckert C."/>
        </authorList>
    </citation>
    <scope>NUCLEOTIDE SEQUENCE</scope>
    <source>
        <strain evidence="1">JCM 5016</strain>
    </source>
</reference>
<gene>
    <name evidence="1" type="ORF">GCM10010389_08510</name>
</gene>
<accession>A0A918QV28</accession>
<reference evidence="1" key="2">
    <citation type="submission" date="2020-09" db="EMBL/GenBank/DDBJ databases">
        <authorList>
            <person name="Sun Q."/>
            <person name="Ohkuma M."/>
        </authorList>
    </citation>
    <scope>NUCLEOTIDE SEQUENCE</scope>
    <source>
        <strain evidence="1">JCM 5016</strain>
    </source>
</reference>
<dbReference type="Proteomes" id="UP000623010">
    <property type="component" value="Unassembled WGS sequence"/>
</dbReference>
<evidence type="ECO:0000313" key="2">
    <source>
        <dbReference type="Proteomes" id="UP000623010"/>
    </source>
</evidence>
<name>A0A918QV28_9ACTN</name>
<comment type="caution">
    <text evidence="1">The sequence shown here is derived from an EMBL/GenBank/DDBJ whole genome shotgun (WGS) entry which is preliminary data.</text>
</comment>
<dbReference type="AlphaFoldDB" id="A0A918QV28"/>
<protein>
    <submittedName>
        <fullName evidence="1">Uncharacterized protein</fullName>
    </submittedName>
</protein>
<keyword evidence="2" id="KW-1185">Reference proteome</keyword>
<sequence>MTPDRARQRPRTAAPHPSVANVRTGQWCAACKAYSGFTTDVVSLYPAGVTVVGSVTGCVLCNDPDDPEVNRA</sequence>
<dbReference type="EMBL" id="BMWH01000002">
    <property type="protein sequence ID" value="GGZ73254.1"/>
    <property type="molecule type" value="Genomic_DNA"/>
</dbReference>